<name>C4FFJ3_9BIFI</name>
<reference evidence="1" key="1">
    <citation type="submission" date="2009-04" db="EMBL/GenBank/DDBJ databases">
        <authorList>
            <person name="Weinstock G."/>
            <person name="Sodergren E."/>
            <person name="Clifton S."/>
            <person name="Fulton L."/>
            <person name="Fulton B."/>
            <person name="Courtney L."/>
            <person name="Fronick C."/>
            <person name="Harrison M."/>
            <person name="Strong C."/>
            <person name="Farmer C."/>
            <person name="Delahaunty K."/>
            <person name="Markovic C."/>
            <person name="Hall O."/>
            <person name="Minx P."/>
            <person name="Tomlinson C."/>
            <person name="Mitreva M."/>
            <person name="Nelson J."/>
            <person name="Hou S."/>
            <person name="Wollam A."/>
            <person name="Pepin K.H."/>
            <person name="Johnson M."/>
            <person name="Bhonagiri V."/>
            <person name="Nash W.E."/>
            <person name="Warren W."/>
            <person name="Chinwalla A."/>
            <person name="Mardis E.R."/>
            <person name="Wilson R.K."/>
        </authorList>
    </citation>
    <scope>NUCLEOTIDE SEQUENCE [LARGE SCALE GENOMIC DNA]</scope>
    <source>
        <strain evidence="1">DSM 20098</strain>
    </source>
</reference>
<keyword evidence="2" id="KW-1185">Reference proteome</keyword>
<proteinExistence type="predicted"/>
<evidence type="ECO:0000313" key="1">
    <source>
        <dbReference type="EMBL" id="EEP21724.1"/>
    </source>
</evidence>
<protein>
    <submittedName>
        <fullName evidence="1">Uncharacterized protein</fullName>
    </submittedName>
</protein>
<dbReference type="AlphaFoldDB" id="C4FFJ3"/>
<dbReference type="Proteomes" id="UP000006408">
    <property type="component" value="Unassembled WGS sequence"/>
</dbReference>
<dbReference type="HOGENOM" id="CLU_2894954_0_0_11"/>
<dbReference type="KEGG" id="bang:BBAG_0984"/>
<dbReference type="EMBL" id="ABYS02000004">
    <property type="protein sequence ID" value="EEP21724.1"/>
    <property type="molecule type" value="Genomic_DNA"/>
</dbReference>
<accession>C4FFJ3</accession>
<evidence type="ECO:0000313" key="2">
    <source>
        <dbReference type="Proteomes" id="UP000006408"/>
    </source>
</evidence>
<gene>
    <name evidence="1" type="ORF">BIFANG_03101</name>
</gene>
<sequence>MAGRSAHPYTSCIRLRIAIRCVLTYACRIHMPAQHTGKQYLRLWPCSQTLGHAGHLAGIAGA</sequence>
<dbReference type="PATRIC" id="fig|518635.17.peg.1014"/>
<comment type="caution">
    <text evidence="1">The sequence shown here is derived from an EMBL/GenBank/DDBJ whole genome shotgun (WGS) entry which is preliminary data.</text>
</comment>
<organism evidence="1 2">
    <name type="scientific">Bifidobacterium angulatum DSM 20098 = JCM 7096</name>
    <dbReference type="NCBI Taxonomy" id="518635"/>
    <lineage>
        <taxon>Bacteria</taxon>
        <taxon>Bacillati</taxon>
        <taxon>Actinomycetota</taxon>
        <taxon>Actinomycetes</taxon>
        <taxon>Bifidobacteriales</taxon>
        <taxon>Bifidobacteriaceae</taxon>
        <taxon>Bifidobacterium</taxon>
    </lineage>
</organism>